<proteinExistence type="predicted"/>
<keyword evidence="3" id="KW-1185">Reference proteome</keyword>
<evidence type="ECO:0000256" key="1">
    <source>
        <dbReference type="SAM" id="MobiDB-lite"/>
    </source>
</evidence>
<name>A0A8J5C6L3_ZINOF</name>
<dbReference type="AlphaFoldDB" id="A0A8J5C6L3"/>
<evidence type="ECO:0000313" key="3">
    <source>
        <dbReference type="Proteomes" id="UP000734854"/>
    </source>
</evidence>
<gene>
    <name evidence="2" type="ORF">ZIOFF_072772</name>
</gene>
<protein>
    <submittedName>
        <fullName evidence="2">Uncharacterized protein</fullName>
    </submittedName>
</protein>
<feature type="region of interest" description="Disordered" evidence="1">
    <location>
        <begin position="55"/>
        <end position="96"/>
    </location>
</feature>
<dbReference type="EMBL" id="JACMSC010000022">
    <property type="protein sequence ID" value="KAG6468200.1"/>
    <property type="molecule type" value="Genomic_DNA"/>
</dbReference>
<dbReference type="Proteomes" id="UP000734854">
    <property type="component" value="Unassembled WGS sequence"/>
</dbReference>
<comment type="caution">
    <text evidence="2">The sequence shown here is derived from an EMBL/GenBank/DDBJ whole genome shotgun (WGS) entry which is preliminary data.</text>
</comment>
<organism evidence="2 3">
    <name type="scientific">Zingiber officinale</name>
    <name type="common">Ginger</name>
    <name type="synonym">Amomum zingiber</name>
    <dbReference type="NCBI Taxonomy" id="94328"/>
    <lineage>
        <taxon>Eukaryota</taxon>
        <taxon>Viridiplantae</taxon>
        <taxon>Streptophyta</taxon>
        <taxon>Embryophyta</taxon>
        <taxon>Tracheophyta</taxon>
        <taxon>Spermatophyta</taxon>
        <taxon>Magnoliopsida</taxon>
        <taxon>Liliopsida</taxon>
        <taxon>Zingiberales</taxon>
        <taxon>Zingiberaceae</taxon>
        <taxon>Zingiber</taxon>
    </lineage>
</organism>
<feature type="compositionally biased region" description="Basic and acidic residues" evidence="1">
    <location>
        <begin position="55"/>
        <end position="68"/>
    </location>
</feature>
<reference evidence="2 3" key="1">
    <citation type="submission" date="2020-08" db="EMBL/GenBank/DDBJ databases">
        <title>Plant Genome Project.</title>
        <authorList>
            <person name="Zhang R.-G."/>
        </authorList>
    </citation>
    <scope>NUCLEOTIDE SEQUENCE [LARGE SCALE GENOMIC DNA]</scope>
    <source>
        <tissue evidence="2">Rhizome</tissue>
    </source>
</reference>
<accession>A0A8J5C6L3</accession>
<evidence type="ECO:0000313" key="2">
    <source>
        <dbReference type="EMBL" id="KAG6468200.1"/>
    </source>
</evidence>
<sequence>MIIDFTCGGAILSPLWILIASDRRVVTGSIANVHGKATCVRLQTEAAIVVAERDGRPRRQPALEKSRGGDVSFFIDDSGRQGEGAPPPPPSPRASLAASECATDERGCGEPAEGNKILIIIRNNHRNINHFLPKNSGNTFILKDKMRAMVQAIAEDQLGEVVEEERSFKLENVHVGVLSIVHAFKKMIVDEQDVVATLADLLIRRILPRDGGASILLDKPPTNGEVIGIDGCNEPEVAYAFVYTKTDNDSKKITIVAIIGRCTKILKLLLYKNLKALVDNLGAGLLAKLESRLVVVFYGIVKKDYWKYNIY</sequence>